<evidence type="ECO:0000256" key="4">
    <source>
        <dbReference type="ARBA" id="ARBA00023180"/>
    </source>
</evidence>
<dbReference type="InterPro" id="IPR025282">
    <property type="entry name" value="DUF4214"/>
</dbReference>
<evidence type="ECO:0000256" key="3">
    <source>
        <dbReference type="ARBA" id="ARBA00022989"/>
    </source>
</evidence>
<keyword evidence="3" id="KW-1133">Transmembrane helix</keyword>
<dbReference type="InterPro" id="IPR015919">
    <property type="entry name" value="Cadherin-like_sf"/>
</dbReference>
<protein>
    <submittedName>
        <fullName evidence="6">Hemolysin, chromosomal</fullName>
    </submittedName>
</protein>
<dbReference type="InterPro" id="IPR002126">
    <property type="entry name" value="Cadherin-like_dom"/>
</dbReference>
<dbReference type="Pfam" id="PF13946">
    <property type="entry name" value="DUF4214"/>
    <property type="match status" value="1"/>
</dbReference>
<dbReference type="InterPro" id="IPR039005">
    <property type="entry name" value="CSPG_rpt"/>
</dbReference>
<dbReference type="Gene3D" id="2.60.40.10">
    <property type="entry name" value="Immunoglobulins"/>
    <property type="match status" value="1"/>
</dbReference>
<dbReference type="Pfam" id="PF16184">
    <property type="entry name" value="Cadherin_3"/>
    <property type="match status" value="1"/>
</dbReference>
<accession>A0A447IFH5</accession>
<keyword evidence="7" id="KW-1185">Reference proteome</keyword>
<gene>
    <name evidence="6" type="primary">hlyA</name>
    <name evidence="6" type="ORF">DEVEQU_03361</name>
</gene>
<keyword evidence="2" id="KW-0812">Transmembrane</keyword>
<dbReference type="CDD" id="cd11304">
    <property type="entry name" value="Cadherin_repeat"/>
    <property type="match status" value="1"/>
</dbReference>
<dbReference type="Pfam" id="PF19077">
    <property type="entry name" value="Big_13"/>
    <property type="match status" value="1"/>
</dbReference>
<dbReference type="Gene3D" id="2.150.10.10">
    <property type="entry name" value="Serralysin-like metalloprotease, C-terminal"/>
    <property type="match status" value="1"/>
</dbReference>
<evidence type="ECO:0000259" key="5">
    <source>
        <dbReference type="PROSITE" id="PS50268"/>
    </source>
</evidence>
<dbReference type="PANTHER" id="PTHR24028">
    <property type="entry name" value="CADHERIN-87A"/>
    <property type="match status" value="1"/>
</dbReference>
<dbReference type="Pfam" id="PF00028">
    <property type="entry name" value="Cadherin"/>
    <property type="match status" value="1"/>
</dbReference>
<dbReference type="InterPro" id="IPR038255">
    <property type="entry name" value="PBS_linker_sf"/>
</dbReference>
<dbReference type="PROSITE" id="PS50268">
    <property type="entry name" value="CADHERIN_2"/>
    <property type="match status" value="1"/>
</dbReference>
<reference evidence="6 7" key="1">
    <citation type="submission" date="2018-12" db="EMBL/GenBank/DDBJ databases">
        <authorList>
            <person name="Criscuolo A."/>
        </authorList>
    </citation>
    <scope>NUCLEOTIDE SEQUENCE [LARGE SCALE GENOMIC DNA]</scope>
    <source>
        <strain evidence="6">ACIP1116281</strain>
    </source>
</reference>
<dbReference type="Gene3D" id="1.10.3130.20">
    <property type="entry name" value="Phycobilisome linker domain"/>
    <property type="match status" value="1"/>
</dbReference>
<evidence type="ECO:0000256" key="1">
    <source>
        <dbReference type="ARBA" id="ARBA00004167"/>
    </source>
</evidence>
<dbReference type="Gene3D" id="2.60.40.60">
    <property type="entry name" value="Cadherins"/>
    <property type="match status" value="1"/>
</dbReference>
<dbReference type="SMART" id="SM00112">
    <property type="entry name" value="CA"/>
    <property type="match status" value="1"/>
</dbReference>
<dbReference type="EMBL" id="UZWD01000040">
    <property type="protein sequence ID" value="VDS06206.1"/>
    <property type="molecule type" value="Genomic_DNA"/>
</dbReference>
<dbReference type="GO" id="GO:0005509">
    <property type="term" value="F:calcium ion binding"/>
    <property type="evidence" value="ECO:0007669"/>
    <property type="project" value="InterPro"/>
</dbReference>
<feature type="domain" description="Cadherin" evidence="5">
    <location>
        <begin position="399"/>
        <end position="501"/>
    </location>
</feature>
<dbReference type="InterPro" id="IPR011049">
    <property type="entry name" value="Serralysin-like_metalloprot_C"/>
</dbReference>
<keyword evidence="3" id="KW-0472">Membrane</keyword>
<dbReference type="InterPro" id="IPR044016">
    <property type="entry name" value="Big_13"/>
</dbReference>
<dbReference type="InterPro" id="IPR018511">
    <property type="entry name" value="Hemolysin-typ_Ca-bd_CS"/>
</dbReference>
<organism evidence="6 7">
    <name type="scientific">Devosia equisanguinis</name>
    <dbReference type="NCBI Taxonomy" id="2490941"/>
    <lineage>
        <taxon>Bacteria</taxon>
        <taxon>Pseudomonadati</taxon>
        <taxon>Pseudomonadota</taxon>
        <taxon>Alphaproteobacteria</taxon>
        <taxon>Hyphomicrobiales</taxon>
        <taxon>Devosiaceae</taxon>
        <taxon>Devosia</taxon>
    </lineage>
</organism>
<dbReference type="PANTHER" id="PTHR24028:SF328">
    <property type="entry name" value="CADHERIN-3"/>
    <property type="match status" value="1"/>
</dbReference>
<keyword evidence="4" id="KW-0325">Glycoprotein</keyword>
<sequence length="1453" mass="147573">MSASLEGIQVKISLELQGWFETTVPITVNSVTVGSGIELNQYFSSRILSDTDGNGTIEPVQGPNGLLDGWLKVDISGNQVFAQFSGQAQPTGIKIKIENLAPTGAAPGTVEMAGQMNGVNTVYAPTYTASTKVLELNWFLLGFQPGTVINQTVFYDNMLDDAPVAVDDSFAINVGQTLSGANILANDTDLDNLGNFGIVDISTVTKINGVNLNPNQWIDLQGGGQIKVSSSGQLQFREDGDFTDLARGVTRTTSFQYTIADSTGLTDVGTASIAVTGVNSAPTINLPSAPSILENSSVALSGISIADVDGDAQTVTLNVNHGALALSTTAGLSFSDPNGFDGTLSFSGSLANINAALASLSFAPTANYTGPVTLSVSTGDGSATKTAQLSLSVADVKPVLPSIQASINENATAGTPVVTLVAFGDNNGLTYSIISGNESGAFAINAATGAITVADSSKLDFEHNAAFSLLVGVDDEDGDTIVDATGTVTITLNDVNEKPTNLALSALSTNQSSSGANATVATLLTTDPDSGDTFTYELVAGAGDGQNGRFTIVGNELRAVSALEAGTYNVRLKTIDADGLFLEKAFTVTVGDDVKPVITSISAPDAPLGIGSTLLVTINAGEAGLSLQAGSVNGQALTSFTDLGGGIYTAIYTVAEGHPSIAANQDIPVSIQLRDAAGNVSDAYTTALANTDDLIDSVRPTGSAPTLAAASDTGLSSADGITASTALTFTGTGEDGATVKLFDANHLALGTGTVVGGSWSITTVTMAEGNHTVHAEYFDAVDNSFVSQTSTVTIDTTPPTAVADTASLDLRNGVAVLLNVLSNDTGAIAVQAVGGHAVAVGNAVAGSNGGSFVLQADGTLSFDPQTAFVGLASGDTALTSVDFTITDSAGNTSTSSASVTVTGRNDAPTLTVNAGASVTAGATLTITAAMLTAADADDLPSGLTYTIGSLPTGGQLRLGNTVLQANDTFTQDDVNQGRLTYMAGSSAGQQQFAFSLADGGEDNSLAIHGQTFAMTVTAAPVTPTQPTQTTETETIGGVTVTTSTTTQPDGSKTHVVTIPVISGSTTTPVKIPLVTGSNGGTVLSVDVPPGVGLTVSGTVTPTTSTSSTTQFTAQLGSQGGTSVDPTLLAGGQQYLSNLPTGTPVIVQTIVPTVAPGVDALSSPIIISGAVGNGSTQTMLIVDTKGLPPGAVLQFDNVSFAVVVGNATITGGAGSQTVFADGGSQYIVLGADDDELHGGAGDDTIGSVGGNDRLFGDDGNDTLFGGPGDDFLSGGAGYDKALYEGTFETVQIHRNSLGQLVVSGPEGTDTLDSIEHIVFQNGTVSYTTIDLSGDQGTLYKLYQTIFGRPADQGGLDYWVSKLAGNTSLVDITRSFLASDEFGRLPGPDGGTNEQFLVALYEQAFHRAPDTDGMNYWLAELGRGVHREDIVLSFAASDETSALIGDTPEQPLWYL</sequence>
<dbReference type="SUPFAM" id="SSF51120">
    <property type="entry name" value="beta-Roll"/>
    <property type="match status" value="1"/>
</dbReference>
<dbReference type="InterPro" id="IPR013783">
    <property type="entry name" value="Ig-like_fold"/>
</dbReference>
<dbReference type="Pfam" id="PF00353">
    <property type="entry name" value="HemolysinCabind"/>
    <property type="match status" value="2"/>
</dbReference>
<dbReference type="SUPFAM" id="SSF49313">
    <property type="entry name" value="Cadherin-like"/>
    <property type="match status" value="1"/>
</dbReference>
<dbReference type="RefSeq" id="WP_126151735.1">
    <property type="nucleotide sequence ID" value="NZ_JBHTMH010000001.1"/>
</dbReference>
<dbReference type="GO" id="GO:0007156">
    <property type="term" value="P:homophilic cell adhesion via plasma membrane adhesion molecules"/>
    <property type="evidence" value="ECO:0007669"/>
    <property type="project" value="InterPro"/>
</dbReference>
<dbReference type="PROSITE" id="PS51854">
    <property type="entry name" value="CSPG"/>
    <property type="match status" value="1"/>
</dbReference>
<dbReference type="PRINTS" id="PR00313">
    <property type="entry name" value="CABNDNGRPT"/>
</dbReference>
<evidence type="ECO:0000313" key="6">
    <source>
        <dbReference type="EMBL" id="VDS06206.1"/>
    </source>
</evidence>
<evidence type="ECO:0000313" key="7">
    <source>
        <dbReference type="Proteomes" id="UP000268844"/>
    </source>
</evidence>
<dbReference type="GO" id="GO:0005886">
    <property type="term" value="C:plasma membrane"/>
    <property type="evidence" value="ECO:0007669"/>
    <property type="project" value="TreeGrafter"/>
</dbReference>
<dbReference type="Pfam" id="PF17963">
    <property type="entry name" value="Big_9"/>
    <property type="match status" value="2"/>
</dbReference>
<dbReference type="InterPro" id="IPR050174">
    <property type="entry name" value="Protocadherin/Cadherin-CA"/>
</dbReference>
<evidence type="ECO:0000256" key="2">
    <source>
        <dbReference type="ARBA" id="ARBA00022692"/>
    </source>
</evidence>
<dbReference type="OrthoDB" id="8421704at2"/>
<comment type="subcellular location">
    <subcellularLocation>
        <location evidence="1">Membrane</location>
        <topology evidence="1">Single-pass membrane protein</topology>
    </subcellularLocation>
</comment>
<name>A0A447IFH5_9HYPH</name>
<dbReference type="PROSITE" id="PS00330">
    <property type="entry name" value="HEMOLYSIN_CALCIUM"/>
    <property type="match status" value="1"/>
</dbReference>
<proteinExistence type="predicted"/>
<dbReference type="InterPro" id="IPR001343">
    <property type="entry name" value="Hemolysn_Ca-bd"/>
</dbReference>
<dbReference type="Proteomes" id="UP000268844">
    <property type="component" value="Unassembled WGS sequence"/>
</dbReference>